<keyword evidence="2" id="KW-1185">Reference proteome</keyword>
<protein>
    <submittedName>
        <fullName evidence="1">Uncharacterized protein</fullName>
    </submittedName>
</protein>
<dbReference type="EMBL" id="BGPR01002321">
    <property type="protein sequence ID" value="GBM71580.1"/>
    <property type="molecule type" value="Genomic_DNA"/>
</dbReference>
<sequence length="81" mass="9320">MAALLAVHIKKEQRAVIRFLWLEVLQASRLILDSQHNTGIVLYYGDSTPKRSITRLWLFYGQDVPDLVHPWSVAQPNSIFS</sequence>
<proteinExistence type="predicted"/>
<evidence type="ECO:0000313" key="1">
    <source>
        <dbReference type="EMBL" id="GBM71580.1"/>
    </source>
</evidence>
<comment type="caution">
    <text evidence="1">The sequence shown here is derived from an EMBL/GenBank/DDBJ whole genome shotgun (WGS) entry which is preliminary data.</text>
</comment>
<gene>
    <name evidence="1" type="ORF">AVEN_273269_1</name>
</gene>
<accession>A0A4Y2I247</accession>
<dbReference type="AlphaFoldDB" id="A0A4Y2I247"/>
<reference evidence="1 2" key="1">
    <citation type="journal article" date="2019" name="Sci. Rep.">
        <title>Orb-weaving spider Araneus ventricosus genome elucidates the spidroin gene catalogue.</title>
        <authorList>
            <person name="Kono N."/>
            <person name="Nakamura H."/>
            <person name="Ohtoshi R."/>
            <person name="Moran D.A.P."/>
            <person name="Shinohara A."/>
            <person name="Yoshida Y."/>
            <person name="Fujiwara M."/>
            <person name="Mori M."/>
            <person name="Tomita M."/>
            <person name="Arakawa K."/>
        </authorList>
    </citation>
    <scope>NUCLEOTIDE SEQUENCE [LARGE SCALE GENOMIC DNA]</scope>
</reference>
<evidence type="ECO:0000313" key="2">
    <source>
        <dbReference type="Proteomes" id="UP000499080"/>
    </source>
</evidence>
<dbReference type="Proteomes" id="UP000499080">
    <property type="component" value="Unassembled WGS sequence"/>
</dbReference>
<organism evidence="1 2">
    <name type="scientific">Araneus ventricosus</name>
    <name type="common">Orbweaver spider</name>
    <name type="synonym">Epeira ventricosa</name>
    <dbReference type="NCBI Taxonomy" id="182803"/>
    <lineage>
        <taxon>Eukaryota</taxon>
        <taxon>Metazoa</taxon>
        <taxon>Ecdysozoa</taxon>
        <taxon>Arthropoda</taxon>
        <taxon>Chelicerata</taxon>
        <taxon>Arachnida</taxon>
        <taxon>Araneae</taxon>
        <taxon>Araneomorphae</taxon>
        <taxon>Entelegynae</taxon>
        <taxon>Araneoidea</taxon>
        <taxon>Araneidae</taxon>
        <taxon>Araneus</taxon>
    </lineage>
</organism>
<name>A0A4Y2I247_ARAVE</name>